<sequence>MWLEVCIFYWVCGELNVAVAVRCHLCPLWDALPTIVVLCGQGSGKSSVLESIRNFLPKGPAAPILGKGLQQEGHWASDLSKPEFESFVHERKDMVQFGDPLPMADPTLSFHRLNEQLSGKICCQIALTIRDEVEDLEKEGINMIPTEMFF</sequence>
<dbReference type="Gene3D" id="3.40.50.300">
    <property type="entry name" value="P-loop containing nucleotide triphosphate hydrolases"/>
    <property type="match status" value="1"/>
</dbReference>
<reference evidence="3" key="1">
    <citation type="journal article" date="2023" name="Proc. Natl. Acad. Sci. U.S.A.">
        <title>Genomic and structural basis for evolution of tropane alkaloid biosynthesis.</title>
        <authorList>
            <person name="Wanga Y.-J."/>
            <person name="Taina T."/>
            <person name="Yua J.-Y."/>
            <person name="Lia J."/>
            <person name="Xua B."/>
            <person name="Chenc J."/>
            <person name="D'Auriad J.C."/>
            <person name="Huanga J.-P."/>
            <person name="Huanga S.-X."/>
        </authorList>
    </citation>
    <scope>NUCLEOTIDE SEQUENCE [LARGE SCALE GENOMIC DNA]</scope>
    <source>
        <strain evidence="3">cv. KIB-2019</strain>
    </source>
</reference>
<organism evidence="2 3">
    <name type="scientific">Anisodus acutangulus</name>
    <dbReference type="NCBI Taxonomy" id="402998"/>
    <lineage>
        <taxon>Eukaryota</taxon>
        <taxon>Viridiplantae</taxon>
        <taxon>Streptophyta</taxon>
        <taxon>Embryophyta</taxon>
        <taxon>Tracheophyta</taxon>
        <taxon>Spermatophyta</taxon>
        <taxon>Magnoliopsida</taxon>
        <taxon>eudicotyledons</taxon>
        <taxon>Gunneridae</taxon>
        <taxon>Pentapetalae</taxon>
        <taxon>asterids</taxon>
        <taxon>lamiids</taxon>
        <taxon>Solanales</taxon>
        <taxon>Solanaceae</taxon>
        <taxon>Solanoideae</taxon>
        <taxon>Hyoscyameae</taxon>
        <taxon>Anisodus</taxon>
    </lineage>
</organism>
<dbReference type="EMBL" id="JAJAGQ010000013">
    <property type="protein sequence ID" value="KAJ8546442.1"/>
    <property type="molecule type" value="Genomic_DNA"/>
</dbReference>
<keyword evidence="3" id="KW-1185">Reference proteome</keyword>
<comment type="caution">
    <text evidence="2">The sequence shown here is derived from an EMBL/GenBank/DDBJ whole genome shotgun (WGS) entry which is preliminary data.</text>
</comment>
<evidence type="ECO:0000313" key="3">
    <source>
        <dbReference type="Proteomes" id="UP001152561"/>
    </source>
</evidence>
<proteinExistence type="predicted"/>
<evidence type="ECO:0000256" key="1">
    <source>
        <dbReference type="SAM" id="SignalP"/>
    </source>
</evidence>
<keyword evidence="1" id="KW-0732">Signal</keyword>
<evidence type="ECO:0000313" key="2">
    <source>
        <dbReference type="EMBL" id="KAJ8546442.1"/>
    </source>
</evidence>
<protein>
    <submittedName>
        <fullName evidence="2">Uncharacterized protein</fullName>
    </submittedName>
</protein>
<dbReference type="InterPro" id="IPR027417">
    <property type="entry name" value="P-loop_NTPase"/>
</dbReference>
<accession>A0A9Q1M096</accession>
<dbReference type="AlphaFoldDB" id="A0A9Q1M096"/>
<feature type="chain" id="PRO_5040329436" evidence="1">
    <location>
        <begin position="21"/>
        <end position="150"/>
    </location>
</feature>
<name>A0A9Q1M096_9SOLA</name>
<gene>
    <name evidence="2" type="ORF">K7X08_019025</name>
</gene>
<dbReference type="Proteomes" id="UP001152561">
    <property type="component" value="Unassembled WGS sequence"/>
</dbReference>
<feature type="signal peptide" evidence="1">
    <location>
        <begin position="1"/>
        <end position="20"/>
    </location>
</feature>